<keyword evidence="4" id="KW-1185">Reference proteome</keyword>
<dbReference type="EMBL" id="FQXP01000007">
    <property type="protein sequence ID" value="SHH95502.1"/>
    <property type="molecule type" value="Genomic_DNA"/>
</dbReference>
<keyword evidence="2" id="KW-0812">Transmembrane</keyword>
<feature type="compositionally biased region" description="Basic and acidic residues" evidence="1">
    <location>
        <begin position="319"/>
        <end position="330"/>
    </location>
</feature>
<evidence type="ECO:0000313" key="4">
    <source>
        <dbReference type="Proteomes" id="UP000184526"/>
    </source>
</evidence>
<dbReference type="RefSeq" id="WP_072831927.1">
    <property type="nucleotide sequence ID" value="NZ_FQXP01000007.1"/>
</dbReference>
<evidence type="ECO:0000313" key="3">
    <source>
        <dbReference type="EMBL" id="SHH95502.1"/>
    </source>
</evidence>
<sequence>MKKLKNIFISLITNPLLLITYWVFCIELTSLCKYGRMDNNLYILLGCVTFSIIVILWTVIRVIRNKEGLLERFFDSGRIRGAIISCVIIILAITVAYGVPIYKSATNYGGKLAWFIDRIRYEKKVEFKHNNIYESGVQGIFDDINEKYPLPQKLYMSDSFNLQFDKDGIITSFDTFIYGKDDKNKDESYLISYDKNKSDKIFLRVKGYVDANYNEDKLVEPLIKTVRAIKLKNAVDSLNQNEYGLLYYGKRSWGYNSEGIINLNEDGGESKLLGSMNEIVGYTVSLYVLGQENTITPMRYNLKVDEEWSKSETLPEEELDKRKEQEDARNSNEQFFLNENLGYKLKVVNKALGTAFYSFYNTEDGGNTWNIINEDPFNGDGGAAAGVKFINEKLGFLALSGASGTSADLYVTRDGGLSFERAIYETHEVKLDNGESIDVFDFPSMPYEKDGVLNMLVGQGSDGDYNGGISALYESKDEGKTWTYVKEEKEP</sequence>
<name>A0A1M5X784_9CLOT</name>
<feature type="transmembrane region" description="Helical" evidence="2">
    <location>
        <begin position="41"/>
        <end position="60"/>
    </location>
</feature>
<dbReference type="SUPFAM" id="SSF110296">
    <property type="entry name" value="Oligoxyloglucan reducing end-specific cellobiohydrolase"/>
    <property type="match status" value="1"/>
</dbReference>
<dbReference type="STRING" id="1121306.SAMN02745196_02055"/>
<dbReference type="Proteomes" id="UP000184526">
    <property type="component" value="Unassembled WGS sequence"/>
</dbReference>
<keyword evidence="2" id="KW-1133">Transmembrane helix</keyword>
<dbReference type="AlphaFoldDB" id="A0A1M5X784"/>
<reference evidence="3 4" key="1">
    <citation type="submission" date="2016-11" db="EMBL/GenBank/DDBJ databases">
        <authorList>
            <person name="Jaros S."/>
            <person name="Januszkiewicz K."/>
            <person name="Wedrychowicz H."/>
        </authorList>
    </citation>
    <scope>NUCLEOTIDE SEQUENCE [LARGE SCALE GENOMIC DNA]</scope>
    <source>
        <strain evidence="3 4">DSM 3089</strain>
    </source>
</reference>
<protein>
    <submittedName>
        <fullName evidence="3">Uncharacterized protein</fullName>
    </submittedName>
</protein>
<dbReference type="OrthoDB" id="1701846at2"/>
<dbReference type="InterPro" id="IPR015943">
    <property type="entry name" value="WD40/YVTN_repeat-like_dom_sf"/>
</dbReference>
<evidence type="ECO:0000256" key="1">
    <source>
        <dbReference type="SAM" id="MobiDB-lite"/>
    </source>
</evidence>
<dbReference type="Gene3D" id="2.130.10.10">
    <property type="entry name" value="YVTN repeat-like/Quinoprotein amine dehydrogenase"/>
    <property type="match status" value="1"/>
</dbReference>
<organism evidence="3 4">
    <name type="scientific">Clostridium collagenovorans DSM 3089</name>
    <dbReference type="NCBI Taxonomy" id="1121306"/>
    <lineage>
        <taxon>Bacteria</taxon>
        <taxon>Bacillati</taxon>
        <taxon>Bacillota</taxon>
        <taxon>Clostridia</taxon>
        <taxon>Eubacteriales</taxon>
        <taxon>Clostridiaceae</taxon>
        <taxon>Clostridium</taxon>
    </lineage>
</organism>
<feature type="transmembrane region" description="Helical" evidence="2">
    <location>
        <begin position="81"/>
        <end position="102"/>
    </location>
</feature>
<proteinExistence type="predicted"/>
<accession>A0A1M5X784</accession>
<feature type="region of interest" description="Disordered" evidence="1">
    <location>
        <begin position="311"/>
        <end position="330"/>
    </location>
</feature>
<evidence type="ECO:0000256" key="2">
    <source>
        <dbReference type="SAM" id="Phobius"/>
    </source>
</evidence>
<gene>
    <name evidence="3" type="ORF">SAMN02745196_02055</name>
</gene>
<keyword evidence="2" id="KW-0472">Membrane</keyword>
<feature type="transmembrane region" description="Helical" evidence="2">
    <location>
        <begin position="7"/>
        <end position="29"/>
    </location>
</feature>